<gene>
    <name evidence="2" type="ORF">KHLLAP_LOCUS12461</name>
</gene>
<sequence length="96" mass="10486">MRKRQQQRGRNAQLRRALIATGQTIFAILLLTIFGLAIVIQSGLIRLPQWAKTFQGAPPDVLAAYSGALMGMVCGLAVLLFGFAVWVYRSDSAHAL</sequence>
<comment type="caution">
    <text evidence="2">The sequence shown here is derived from an EMBL/GenBank/DDBJ whole genome shotgun (WGS) entry which is preliminary data.</text>
</comment>
<keyword evidence="1" id="KW-1133">Transmembrane helix</keyword>
<keyword evidence="3" id="KW-1185">Reference proteome</keyword>
<keyword evidence="1" id="KW-0472">Membrane</keyword>
<dbReference type="EMBL" id="CAUWAG010000018">
    <property type="protein sequence ID" value="CAJ2511993.1"/>
    <property type="molecule type" value="Genomic_DNA"/>
</dbReference>
<feature type="transmembrane region" description="Helical" evidence="1">
    <location>
        <begin position="64"/>
        <end position="88"/>
    </location>
</feature>
<keyword evidence="1" id="KW-0812">Transmembrane</keyword>
<evidence type="ECO:0000313" key="3">
    <source>
        <dbReference type="Proteomes" id="UP001295740"/>
    </source>
</evidence>
<evidence type="ECO:0000256" key="1">
    <source>
        <dbReference type="SAM" id="Phobius"/>
    </source>
</evidence>
<evidence type="ECO:0000313" key="2">
    <source>
        <dbReference type="EMBL" id="CAJ2511993.1"/>
    </source>
</evidence>
<protein>
    <submittedName>
        <fullName evidence="2">Uu.00g076180.m01.CDS01</fullName>
    </submittedName>
</protein>
<reference evidence="2" key="1">
    <citation type="submission" date="2023-10" db="EMBL/GenBank/DDBJ databases">
        <authorList>
            <person name="Hackl T."/>
        </authorList>
    </citation>
    <scope>NUCLEOTIDE SEQUENCE</scope>
</reference>
<dbReference type="Proteomes" id="UP001295740">
    <property type="component" value="Unassembled WGS sequence"/>
</dbReference>
<organism evidence="2 3">
    <name type="scientific">Anthostomella pinea</name>
    <dbReference type="NCBI Taxonomy" id="933095"/>
    <lineage>
        <taxon>Eukaryota</taxon>
        <taxon>Fungi</taxon>
        <taxon>Dikarya</taxon>
        <taxon>Ascomycota</taxon>
        <taxon>Pezizomycotina</taxon>
        <taxon>Sordariomycetes</taxon>
        <taxon>Xylariomycetidae</taxon>
        <taxon>Xylariales</taxon>
        <taxon>Xylariaceae</taxon>
        <taxon>Anthostomella</taxon>
    </lineage>
</organism>
<feature type="transmembrane region" description="Helical" evidence="1">
    <location>
        <begin position="21"/>
        <end position="44"/>
    </location>
</feature>
<proteinExistence type="predicted"/>
<dbReference type="AlphaFoldDB" id="A0AAI8VVV1"/>
<name>A0AAI8VVV1_9PEZI</name>
<accession>A0AAI8VVV1</accession>